<proteinExistence type="predicted"/>
<evidence type="ECO:0000259" key="2">
    <source>
        <dbReference type="PROSITE" id="PS51898"/>
    </source>
</evidence>
<dbReference type="SUPFAM" id="SSF56349">
    <property type="entry name" value="DNA breaking-rejoining enzymes"/>
    <property type="match status" value="1"/>
</dbReference>
<dbReference type="Pfam" id="PF00589">
    <property type="entry name" value="Phage_integrase"/>
    <property type="match status" value="1"/>
</dbReference>
<evidence type="ECO:0000313" key="3">
    <source>
        <dbReference type="EMBL" id="PXV81569.1"/>
    </source>
</evidence>
<feature type="domain" description="Tyr recombinase" evidence="2">
    <location>
        <begin position="1"/>
        <end position="55"/>
    </location>
</feature>
<dbReference type="EMBL" id="QICQ01000011">
    <property type="protein sequence ID" value="PXV81569.1"/>
    <property type="molecule type" value="Genomic_DNA"/>
</dbReference>
<dbReference type="InterPro" id="IPR013762">
    <property type="entry name" value="Integrase-like_cat_sf"/>
</dbReference>
<protein>
    <submittedName>
        <fullName evidence="3">Phage integrase family protein</fullName>
    </submittedName>
</protein>
<dbReference type="RefSeq" id="WP_204987602.1">
    <property type="nucleotide sequence ID" value="NZ_FMTW01000027.1"/>
</dbReference>
<reference evidence="3 4" key="1">
    <citation type="submission" date="2018-04" db="EMBL/GenBank/DDBJ databases">
        <title>Active sludge and wastewater microbial communities from Klosterneuburg, Austria.</title>
        <authorList>
            <person name="Wagner M."/>
        </authorList>
    </citation>
    <scope>NUCLEOTIDE SEQUENCE [LARGE SCALE GENOMIC DNA]</scope>
    <source>
        <strain evidence="3 4">Nm 57</strain>
    </source>
</reference>
<keyword evidence="1" id="KW-0233">DNA recombination</keyword>
<dbReference type="InterPro" id="IPR002104">
    <property type="entry name" value="Integrase_catalytic"/>
</dbReference>
<accession>A0ABX5MAR7</accession>
<gene>
    <name evidence="3" type="ORF">C8R14_11111</name>
</gene>
<dbReference type="InterPro" id="IPR011010">
    <property type="entry name" value="DNA_brk_join_enz"/>
</dbReference>
<evidence type="ECO:0000313" key="4">
    <source>
        <dbReference type="Proteomes" id="UP000247780"/>
    </source>
</evidence>
<keyword evidence="4" id="KW-1185">Reference proteome</keyword>
<dbReference type="PROSITE" id="PS51898">
    <property type="entry name" value="TYR_RECOMBINASE"/>
    <property type="match status" value="1"/>
</dbReference>
<comment type="caution">
    <text evidence="3">The sequence shown here is derived from an EMBL/GenBank/DDBJ whole genome shotgun (WGS) entry which is preliminary data.</text>
</comment>
<organism evidence="3 4">
    <name type="scientific">Nitrosomonas eutropha</name>
    <dbReference type="NCBI Taxonomy" id="916"/>
    <lineage>
        <taxon>Bacteria</taxon>
        <taxon>Pseudomonadati</taxon>
        <taxon>Pseudomonadota</taxon>
        <taxon>Betaproteobacteria</taxon>
        <taxon>Nitrosomonadales</taxon>
        <taxon>Nitrosomonadaceae</taxon>
        <taxon>Nitrosomonas</taxon>
    </lineage>
</organism>
<evidence type="ECO:0000256" key="1">
    <source>
        <dbReference type="ARBA" id="ARBA00023172"/>
    </source>
</evidence>
<name>A0ABX5MAR7_9PROT</name>
<sequence length="67" mass="7758">MLRHTYATHTLCAMQRSNSGIDPLVFVQRQLGHSSIQTTMIYLHLINECAEEAMLAYNDELNDWMDD</sequence>
<dbReference type="Gene3D" id="1.10.443.10">
    <property type="entry name" value="Intergrase catalytic core"/>
    <property type="match status" value="1"/>
</dbReference>
<dbReference type="Proteomes" id="UP000247780">
    <property type="component" value="Unassembled WGS sequence"/>
</dbReference>